<dbReference type="RefSeq" id="WP_132154953.1">
    <property type="nucleotide sequence ID" value="NZ_SLWR01000012.1"/>
</dbReference>
<comment type="caution">
    <text evidence="3">The sequence shown here is derived from an EMBL/GenBank/DDBJ whole genome shotgun (WGS) entry which is preliminary data.</text>
</comment>
<dbReference type="SUPFAM" id="SSF55811">
    <property type="entry name" value="Nudix"/>
    <property type="match status" value="1"/>
</dbReference>
<dbReference type="Proteomes" id="UP000295573">
    <property type="component" value="Unassembled WGS sequence"/>
</dbReference>
<dbReference type="InterPro" id="IPR020084">
    <property type="entry name" value="NUDIX_hydrolase_CS"/>
</dbReference>
<keyword evidence="1" id="KW-0378">Hydrolase</keyword>
<gene>
    <name evidence="3" type="ORF">EV646_112197</name>
</gene>
<organism evidence="3 4">
    <name type="scientific">Kribbella antiqua</name>
    <dbReference type="NCBI Taxonomy" id="2512217"/>
    <lineage>
        <taxon>Bacteria</taxon>
        <taxon>Bacillati</taxon>
        <taxon>Actinomycetota</taxon>
        <taxon>Actinomycetes</taxon>
        <taxon>Propionibacteriales</taxon>
        <taxon>Kribbellaceae</taxon>
        <taxon>Kribbella</taxon>
    </lineage>
</organism>
<evidence type="ECO:0000313" key="4">
    <source>
        <dbReference type="Proteomes" id="UP000295573"/>
    </source>
</evidence>
<dbReference type="Pfam" id="PF00293">
    <property type="entry name" value="NUDIX"/>
    <property type="match status" value="1"/>
</dbReference>
<evidence type="ECO:0000313" key="3">
    <source>
        <dbReference type="EMBL" id="TCO43620.1"/>
    </source>
</evidence>
<feature type="domain" description="Nudix hydrolase" evidence="2">
    <location>
        <begin position="42"/>
        <end position="176"/>
    </location>
</feature>
<dbReference type="GO" id="GO:0016787">
    <property type="term" value="F:hydrolase activity"/>
    <property type="evidence" value="ECO:0007669"/>
    <property type="project" value="UniProtKB-KW"/>
</dbReference>
<evidence type="ECO:0000256" key="1">
    <source>
        <dbReference type="ARBA" id="ARBA00022801"/>
    </source>
</evidence>
<keyword evidence="4" id="KW-1185">Reference proteome</keyword>
<evidence type="ECO:0000259" key="2">
    <source>
        <dbReference type="PROSITE" id="PS51462"/>
    </source>
</evidence>
<dbReference type="InterPro" id="IPR000086">
    <property type="entry name" value="NUDIX_hydrolase_dom"/>
</dbReference>
<protein>
    <submittedName>
        <fullName evidence="3">8-oxo-dGTP pyrophosphatase MutT (NUDIX family)</fullName>
    </submittedName>
</protein>
<dbReference type="PROSITE" id="PS51462">
    <property type="entry name" value="NUDIX"/>
    <property type="match status" value="1"/>
</dbReference>
<dbReference type="AlphaFoldDB" id="A0A4V6NNH1"/>
<dbReference type="OrthoDB" id="177518at2"/>
<sequence>MLPEPVPIIRRRENLVFSNRFGELYDDEVEGPSGDRGNYLRWRWGARGVVVAARSSKGTLFVPAYRYPPGVVSLELPRGGWDVGESLEEAACRELLEESGYVGGQVTERGQIYPDTGLIENAVTVAEVLIAEPDLGVGEQRAEVMESVAEAVWLSDDDVLRKVANGELRCSISIAAFTMCRLAH</sequence>
<accession>A0A4V6NNH1</accession>
<dbReference type="PROSITE" id="PS00893">
    <property type="entry name" value="NUDIX_BOX"/>
    <property type="match status" value="1"/>
</dbReference>
<proteinExistence type="predicted"/>
<name>A0A4V6NNH1_9ACTN</name>
<reference evidence="3 4" key="1">
    <citation type="journal article" date="2015" name="Stand. Genomic Sci.">
        <title>Genomic Encyclopedia of Bacterial and Archaeal Type Strains, Phase III: the genomes of soil and plant-associated and newly described type strains.</title>
        <authorList>
            <person name="Whitman W.B."/>
            <person name="Woyke T."/>
            <person name="Klenk H.P."/>
            <person name="Zhou Y."/>
            <person name="Lilburn T.G."/>
            <person name="Beck B.J."/>
            <person name="De Vos P."/>
            <person name="Vandamme P."/>
            <person name="Eisen J.A."/>
            <person name="Garrity G."/>
            <person name="Hugenholtz P."/>
            <person name="Kyrpides N.C."/>
        </authorList>
    </citation>
    <scope>NUCLEOTIDE SEQUENCE [LARGE SCALE GENOMIC DNA]</scope>
    <source>
        <strain evidence="3 4">VKM Ac-2541</strain>
    </source>
</reference>
<dbReference type="EMBL" id="SLWR01000012">
    <property type="protein sequence ID" value="TCO43620.1"/>
    <property type="molecule type" value="Genomic_DNA"/>
</dbReference>
<dbReference type="Gene3D" id="3.90.79.10">
    <property type="entry name" value="Nucleoside Triphosphate Pyrophosphohydrolase"/>
    <property type="match status" value="1"/>
</dbReference>
<dbReference type="CDD" id="cd03424">
    <property type="entry name" value="NUDIX_ADPRase_Nudt5_UGPPase_Nudt14"/>
    <property type="match status" value="1"/>
</dbReference>
<dbReference type="InterPro" id="IPR015797">
    <property type="entry name" value="NUDIX_hydrolase-like_dom_sf"/>
</dbReference>